<dbReference type="KEGG" id="cja:CJA_2351"/>
<dbReference type="Proteomes" id="UP000001036">
    <property type="component" value="Chromosome"/>
</dbReference>
<protein>
    <submittedName>
        <fullName evidence="2">Uncharacterized protein</fullName>
    </submittedName>
</protein>
<dbReference type="EMBL" id="CP000934">
    <property type="protein sequence ID" value="ACE85000.1"/>
    <property type="molecule type" value="Genomic_DNA"/>
</dbReference>
<evidence type="ECO:0000313" key="3">
    <source>
        <dbReference type="Proteomes" id="UP000001036"/>
    </source>
</evidence>
<keyword evidence="1" id="KW-0472">Membrane</keyword>
<dbReference type="AlphaFoldDB" id="B3PJY9"/>
<keyword evidence="3" id="KW-1185">Reference proteome</keyword>
<dbReference type="HOGENOM" id="CLU_3395733_0_0_6"/>
<organism evidence="2 3">
    <name type="scientific">Cellvibrio japonicus (strain Ueda107)</name>
    <name type="common">Pseudomonas fluorescens subsp. cellulosa</name>
    <dbReference type="NCBI Taxonomy" id="498211"/>
    <lineage>
        <taxon>Bacteria</taxon>
        <taxon>Pseudomonadati</taxon>
        <taxon>Pseudomonadota</taxon>
        <taxon>Gammaproteobacteria</taxon>
        <taxon>Cellvibrionales</taxon>
        <taxon>Cellvibrionaceae</taxon>
        <taxon>Cellvibrio</taxon>
    </lineage>
</organism>
<reference evidence="2 3" key="1">
    <citation type="journal article" date="2008" name="J. Bacteriol.">
        <title>Insights into plant cell wall degradation from the genome sequence of the soil bacterium Cellvibrio japonicus.</title>
        <authorList>
            <person name="Deboy R.T."/>
            <person name="Mongodin E.F."/>
            <person name="Fouts D.E."/>
            <person name="Tailford L.E."/>
            <person name="Khouri H."/>
            <person name="Emerson J.B."/>
            <person name="Mohamoud Y."/>
            <person name="Watkins K."/>
            <person name="Henrissat B."/>
            <person name="Gilbert H.J."/>
            <person name="Nelson K.E."/>
        </authorList>
    </citation>
    <scope>NUCLEOTIDE SEQUENCE [LARGE SCALE GENOMIC DNA]</scope>
    <source>
        <strain evidence="2 3">Ueda107</strain>
    </source>
</reference>
<sequence>MFFAQAKSALPIALCGSYQIVVILLGLIVER</sequence>
<accession>B3PJY9</accession>
<proteinExistence type="predicted"/>
<gene>
    <name evidence="2" type="ordered locus">CJA_2351</name>
</gene>
<name>B3PJY9_CELJU</name>
<evidence type="ECO:0000313" key="2">
    <source>
        <dbReference type="EMBL" id="ACE85000.1"/>
    </source>
</evidence>
<keyword evidence="1" id="KW-0812">Transmembrane</keyword>
<feature type="transmembrane region" description="Helical" evidence="1">
    <location>
        <begin position="12"/>
        <end position="29"/>
    </location>
</feature>
<evidence type="ECO:0000256" key="1">
    <source>
        <dbReference type="SAM" id="Phobius"/>
    </source>
</evidence>
<keyword evidence="1" id="KW-1133">Transmembrane helix</keyword>